<dbReference type="AlphaFoldDB" id="A0A6G0VLB0"/>
<feature type="domain" description="DUF659" evidence="1">
    <location>
        <begin position="135"/>
        <end position="250"/>
    </location>
</feature>
<dbReference type="Proteomes" id="UP000478052">
    <property type="component" value="Unassembled WGS sequence"/>
</dbReference>
<dbReference type="PANTHER" id="PTHR32344">
    <property type="entry name" value="U1-TYPE DOMAIN-CONTAINING PROTEIN"/>
    <property type="match status" value="1"/>
</dbReference>
<dbReference type="PANTHER" id="PTHR32344:SF1">
    <property type="entry name" value="U1-TYPE DOMAIN-CONTAINING PROTEIN"/>
    <property type="match status" value="1"/>
</dbReference>
<proteinExistence type="predicted"/>
<dbReference type="EMBL" id="VUJU01016639">
    <property type="protein sequence ID" value="KAF0688154.1"/>
    <property type="molecule type" value="Genomic_DNA"/>
</dbReference>
<organism evidence="2 3">
    <name type="scientific">Aphis craccivora</name>
    <name type="common">Cowpea aphid</name>
    <dbReference type="NCBI Taxonomy" id="307492"/>
    <lineage>
        <taxon>Eukaryota</taxon>
        <taxon>Metazoa</taxon>
        <taxon>Ecdysozoa</taxon>
        <taxon>Arthropoda</taxon>
        <taxon>Hexapoda</taxon>
        <taxon>Insecta</taxon>
        <taxon>Pterygota</taxon>
        <taxon>Neoptera</taxon>
        <taxon>Paraneoptera</taxon>
        <taxon>Hemiptera</taxon>
        <taxon>Sternorrhyncha</taxon>
        <taxon>Aphidomorpha</taxon>
        <taxon>Aphidoidea</taxon>
        <taxon>Aphididae</taxon>
        <taxon>Aphidini</taxon>
        <taxon>Aphis</taxon>
        <taxon>Aphis</taxon>
    </lineage>
</organism>
<name>A0A6G0VLB0_APHCR</name>
<accession>A0A6G0VLB0</accession>
<evidence type="ECO:0000313" key="3">
    <source>
        <dbReference type="Proteomes" id="UP000478052"/>
    </source>
</evidence>
<dbReference type="InterPro" id="IPR033375">
    <property type="entry name" value="Cggbp1"/>
</dbReference>
<evidence type="ECO:0000313" key="2">
    <source>
        <dbReference type="EMBL" id="KAF0688154.1"/>
    </source>
</evidence>
<reference evidence="2 3" key="1">
    <citation type="submission" date="2019-08" db="EMBL/GenBank/DDBJ databases">
        <title>Whole genome of Aphis craccivora.</title>
        <authorList>
            <person name="Voronova N.V."/>
            <person name="Shulinski R.S."/>
            <person name="Bandarenka Y.V."/>
            <person name="Zhorov D.G."/>
            <person name="Warner D."/>
        </authorList>
    </citation>
    <scope>NUCLEOTIDE SEQUENCE [LARGE SCALE GENOMIC DNA]</scope>
    <source>
        <strain evidence="2">180601</strain>
        <tissue evidence="2">Whole Body</tissue>
    </source>
</reference>
<keyword evidence="3" id="KW-1185">Reference proteome</keyword>
<feature type="non-terminal residue" evidence="2">
    <location>
        <position position="250"/>
    </location>
</feature>
<dbReference type="Pfam" id="PF04937">
    <property type="entry name" value="DUF659"/>
    <property type="match status" value="1"/>
</dbReference>
<dbReference type="GO" id="GO:0003690">
    <property type="term" value="F:double-stranded DNA binding"/>
    <property type="evidence" value="ECO:0007669"/>
    <property type="project" value="InterPro"/>
</dbReference>
<dbReference type="InterPro" id="IPR007021">
    <property type="entry name" value="DUF659"/>
</dbReference>
<gene>
    <name evidence="2" type="ORF">FWK35_00037828</name>
</gene>
<dbReference type="OrthoDB" id="6582565at2759"/>
<dbReference type="GO" id="GO:0005634">
    <property type="term" value="C:nucleus"/>
    <property type="evidence" value="ECO:0007669"/>
    <property type="project" value="InterPro"/>
</dbReference>
<evidence type="ECO:0000259" key="1">
    <source>
        <dbReference type="Pfam" id="PF04937"/>
    </source>
</evidence>
<protein>
    <submittedName>
        <fullName evidence="2">CGG triplet repeat-binding protein 1</fullName>
    </submittedName>
</protein>
<dbReference type="GO" id="GO:0006357">
    <property type="term" value="P:regulation of transcription by RNA polymerase II"/>
    <property type="evidence" value="ECO:0007669"/>
    <property type="project" value="InterPro"/>
</dbReference>
<sequence>MQKNTLIHRLRSYVDEFGSNIFTIDSSILFCKICETKVNSDKKFNVFQHLKTDKHLKGINRCKEQTQRKQQQLMTVNISKKSSFNKDLCEALISANIPLNKLSNRKFKTFLETYTKHEILCEATLRKGYVDDIYTDTMNSIREKISNKTIWVSIDETTDIEGRYIANVIVGTLEEYCAGEIFLLNSDELDKANHSTICKLFDKSMNILWPGGIRHDNVLLFLSDAAPYMVKAGEVLKSFYTKMIHVTCAA</sequence>
<comment type="caution">
    <text evidence="2">The sequence shown here is derived from an EMBL/GenBank/DDBJ whole genome shotgun (WGS) entry which is preliminary data.</text>
</comment>